<comment type="caution">
    <text evidence="1">The sequence shown here is derived from an EMBL/GenBank/DDBJ whole genome shotgun (WGS) entry which is preliminary data.</text>
</comment>
<dbReference type="RefSeq" id="WP_191777831.1">
    <property type="nucleotide sequence ID" value="NZ_JACYFU010000005.1"/>
</dbReference>
<accession>A0A927FYE2</accession>
<gene>
    <name evidence="1" type="ORF">IC608_16530</name>
</gene>
<reference evidence="1" key="1">
    <citation type="submission" date="2020-09" db="EMBL/GenBank/DDBJ databases">
        <title>Genome seq and assembly of Devosia sp.</title>
        <authorList>
            <person name="Chhetri G."/>
        </authorList>
    </citation>
    <scope>NUCLEOTIDE SEQUENCE</scope>
    <source>
        <strain evidence="1">PTR5</strain>
    </source>
</reference>
<name>A0A927FYE2_9HYPH</name>
<dbReference type="AlphaFoldDB" id="A0A927FYE2"/>
<keyword evidence="2" id="KW-1185">Reference proteome</keyword>
<sequence length="112" mass="11931">MAGFSGGSRQERTVHWLGCSGQVYDLCPESLEAFAMNEDALYLLAKGRNGLWVGSTADLVADPLSRARFRLAMTCADKVFRIGSAAGSGERLSVIHDLEAGEPASELRAQAA</sequence>
<evidence type="ECO:0000313" key="2">
    <source>
        <dbReference type="Proteomes" id="UP000654108"/>
    </source>
</evidence>
<organism evidence="1 2">
    <name type="scientific">Devosia oryzisoli</name>
    <dbReference type="NCBI Taxonomy" id="2774138"/>
    <lineage>
        <taxon>Bacteria</taxon>
        <taxon>Pseudomonadati</taxon>
        <taxon>Pseudomonadota</taxon>
        <taxon>Alphaproteobacteria</taxon>
        <taxon>Hyphomicrobiales</taxon>
        <taxon>Devosiaceae</taxon>
        <taxon>Devosia</taxon>
    </lineage>
</organism>
<evidence type="ECO:0000313" key="1">
    <source>
        <dbReference type="EMBL" id="MBD8067078.1"/>
    </source>
</evidence>
<proteinExistence type="predicted"/>
<dbReference type="EMBL" id="JACYFU010000005">
    <property type="protein sequence ID" value="MBD8067078.1"/>
    <property type="molecule type" value="Genomic_DNA"/>
</dbReference>
<dbReference type="Proteomes" id="UP000654108">
    <property type="component" value="Unassembled WGS sequence"/>
</dbReference>
<protein>
    <submittedName>
        <fullName evidence="1">Uncharacterized protein</fullName>
    </submittedName>
</protein>